<accession>A0A6J4UP92</accession>
<gene>
    <name evidence="1" type="ORF">AVDCRST_MAG49-2973</name>
</gene>
<dbReference type="PANTHER" id="PTHR38479:SF2">
    <property type="entry name" value="WINGED HELIX DNA-BINDING DOMAIN-CONTAINING PROTEIN"/>
    <property type="match status" value="1"/>
</dbReference>
<reference evidence="1" key="1">
    <citation type="submission" date="2020-02" db="EMBL/GenBank/DDBJ databases">
        <authorList>
            <person name="Meier V. D."/>
        </authorList>
    </citation>
    <scope>NUCLEOTIDE SEQUENCE</scope>
    <source>
        <strain evidence="1">AVDCRST_MAG49</strain>
    </source>
</reference>
<name>A0A6J4UP92_9BACT</name>
<dbReference type="Pfam" id="PF06224">
    <property type="entry name" value="AlkZ-like"/>
    <property type="match status" value="1"/>
</dbReference>
<proteinExistence type="predicted"/>
<evidence type="ECO:0008006" key="2">
    <source>
        <dbReference type="Google" id="ProtNLM"/>
    </source>
</evidence>
<organism evidence="1">
    <name type="scientific">uncultured Thermomicrobiales bacterium</name>
    <dbReference type="NCBI Taxonomy" id="1645740"/>
    <lineage>
        <taxon>Bacteria</taxon>
        <taxon>Pseudomonadati</taxon>
        <taxon>Thermomicrobiota</taxon>
        <taxon>Thermomicrobia</taxon>
        <taxon>Thermomicrobiales</taxon>
        <taxon>environmental samples</taxon>
    </lineage>
</organism>
<evidence type="ECO:0000313" key="1">
    <source>
        <dbReference type="EMBL" id="CAA9556475.1"/>
    </source>
</evidence>
<protein>
    <recommendedName>
        <fullName evidence="2">Winged helix DNA-binding domain-containing protein</fullName>
    </recommendedName>
</protein>
<dbReference type="InterPro" id="IPR009351">
    <property type="entry name" value="AlkZ-like"/>
</dbReference>
<dbReference type="PANTHER" id="PTHR38479">
    <property type="entry name" value="LMO0824 PROTEIN"/>
    <property type="match status" value="1"/>
</dbReference>
<dbReference type="AlphaFoldDB" id="A0A6J4UP92"/>
<sequence length="370" mass="40822">MDRPTLTRRQLNRATLARQMLLRREAVSPVDAVERLGGLQAQEPKPPFVGLWSRVEGFLPDDLHRALHGREVVRATLMRATLHLFSARDYRTFRIALQPVMTQALGVLGARAEGMDIDLVLPVARALLRDRPLAFDAIRAALVERFPEANDRALGYAVRTHLPLVMVPTGDRWAFPSVAAFALAEEWLGTPLADEPALEALVLRYLGAFGPATVADAQGWSGLRGLKPTFEALRPRLLTSKDERGRELFDLPEAPRPDGDHPAPPRFLPEFDSLVLAHADRSRLLADEHRALVVTKNLRVRATFLWDGSVAGTWGVERRRGNATLRLAPFAPLPGPAVDELGHEGDALLRFLEPDAAARDVQVDAQPPAS</sequence>
<dbReference type="EMBL" id="CADCWG010000146">
    <property type="protein sequence ID" value="CAA9556475.1"/>
    <property type="molecule type" value="Genomic_DNA"/>
</dbReference>